<keyword evidence="6" id="KW-0732">Signal</keyword>
<reference evidence="8" key="1">
    <citation type="journal article" date="2017" name="BMC Genomics">
        <title>Gapless genome assembly of Colletotrichum higginsianum reveals chromosome structure and association of transposable elements with secondary metabolite gene clusters.</title>
        <authorList>
            <person name="Dallery J.-F."/>
            <person name="Lapalu N."/>
            <person name="Zampounis A."/>
            <person name="Pigne S."/>
            <person name="Luyten I."/>
            <person name="Amselem J."/>
            <person name="Wittenberg A.H.J."/>
            <person name="Zhou S."/>
            <person name="de Queiroz M.V."/>
            <person name="Robin G.P."/>
            <person name="Auger A."/>
            <person name="Hainaut M."/>
            <person name="Henrissat B."/>
            <person name="Kim K.-T."/>
            <person name="Lee Y.-H."/>
            <person name="Lespinet O."/>
            <person name="Schwartz D.C."/>
            <person name="Thon M.R."/>
            <person name="O'Connell R.J."/>
        </authorList>
    </citation>
    <scope>NUCLEOTIDE SEQUENCE [LARGE SCALE GENOMIC DNA]</scope>
    <source>
        <strain evidence="8">IMI 349063</strain>
    </source>
</reference>
<dbReference type="PANTHER" id="PTHR24198">
    <property type="entry name" value="ANKYRIN REPEAT AND PROTEIN KINASE DOMAIN-CONTAINING PROTEIN"/>
    <property type="match status" value="1"/>
</dbReference>
<dbReference type="PROSITE" id="PS50088">
    <property type="entry name" value="ANK_REPEAT"/>
    <property type="match status" value="3"/>
</dbReference>
<feature type="compositionally biased region" description="Basic and acidic residues" evidence="4">
    <location>
        <begin position="639"/>
        <end position="648"/>
    </location>
</feature>
<dbReference type="GeneID" id="28865217"/>
<keyword evidence="2 3" id="KW-0040">ANK repeat</keyword>
<feature type="transmembrane region" description="Helical" evidence="5">
    <location>
        <begin position="415"/>
        <end position="437"/>
    </location>
</feature>
<organism evidence="7 8">
    <name type="scientific">Colletotrichum higginsianum (strain IMI 349063)</name>
    <name type="common">Crucifer anthracnose fungus</name>
    <dbReference type="NCBI Taxonomy" id="759273"/>
    <lineage>
        <taxon>Eukaryota</taxon>
        <taxon>Fungi</taxon>
        <taxon>Dikarya</taxon>
        <taxon>Ascomycota</taxon>
        <taxon>Pezizomycotina</taxon>
        <taxon>Sordariomycetes</taxon>
        <taxon>Hypocreomycetidae</taxon>
        <taxon>Glomerellales</taxon>
        <taxon>Glomerellaceae</taxon>
        <taxon>Colletotrichum</taxon>
        <taxon>Colletotrichum destructivum species complex</taxon>
    </lineage>
</organism>
<gene>
    <name evidence="7" type="ORF">CH63R_06135</name>
</gene>
<comment type="caution">
    <text evidence="7">The sequence shown here is derived from an EMBL/GenBank/DDBJ whole genome shotgun (WGS) entry which is preliminary data.</text>
</comment>
<feature type="region of interest" description="Disordered" evidence="4">
    <location>
        <begin position="584"/>
        <end position="658"/>
    </location>
</feature>
<dbReference type="Proteomes" id="UP000092177">
    <property type="component" value="Chromosome 4"/>
</dbReference>
<evidence type="ECO:0000256" key="6">
    <source>
        <dbReference type="SAM" id="SignalP"/>
    </source>
</evidence>
<feature type="compositionally biased region" description="Basic and acidic residues" evidence="4">
    <location>
        <begin position="616"/>
        <end position="626"/>
    </location>
</feature>
<evidence type="ECO:0000256" key="2">
    <source>
        <dbReference type="ARBA" id="ARBA00023043"/>
    </source>
</evidence>
<dbReference type="Pfam" id="PF12796">
    <property type="entry name" value="Ank_2"/>
    <property type="match status" value="2"/>
</dbReference>
<feature type="compositionally biased region" description="Acidic residues" evidence="4">
    <location>
        <begin position="288"/>
        <end position="300"/>
    </location>
</feature>
<evidence type="ECO:0000256" key="3">
    <source>
        <dbReference type="PROSITE-ProRule" id="PRU00023"/>
    </source>
</evidence>
<keyword evidence="5" id="KW-1133">Transmembrane helix</keyword>
<name>A0A1B7YEF6_COLHI</name>
<feature type="compositionally biased region" description="Basic and acidic residues" evidence="4">
    <location>
        <begin position="259"/>
        <end position="275"/>
    </location>
</feature>
<keyword evidence="5" id="KW-0472">Membrane</keyword>
<feature type="transmembrane region" description="Helical" evidence="5">
    <location>
        <begin position="504"/>
        <end position="523"/>
    </location>
</feature>
<feature type="transmembrane region" description="Helical" evidence="5">
    <location>
        <begin position="374"/>
        <end position="395"/>
    </location>
</feature>
<feature type="repeat" description="ANK" evidence="3">
    <location>
        <begin position="1183"/>
        <end position="1215"/>
    </location>
</feature>
<dbReference type="EMBL" id="LTAN01000004">
    <property type="protein sequence ID" value="OBR10443.1"/>
    <property type="molecule type" value="Genomic_DNA"/>
</dbReference>
<feature type="chain" id="PRO_5008601569" evidence="6">
    <location>
        <begin position="22"/>
        <end position="1395"/>
    </location>
</feature>
<proteinExistence type="predicted"/>
<dbReference type="InterPro" id="IPR036770">
    <property type="entry name" value="Ankyrin_rpt-contain_sf"/>
</dbReference>
<protein>
    <submittedName>
        <fullName evidence="7">Ankyrin repeat protein</fullName>
    </submittedName>
</protein>
<dbReference type="KEGG" id="chig:CH63R_06135"/>
<dbReference type="RefSeq" id="XP_018158960.1">
    <property type="nucleotide sequence ID" value="XM_018301110.1"/>
</dbReference>
<dbReference type="PANTHER" id="PTHR24198:SF165">
    <property type="entry name" value="ANKYRIN REPEAT-CONTAINING PROTEIN-RELATED"/>
    <property type="match status" value="1"/>
</dbReference>
<accession>A0A1B7YEF6</accession>
<keyword evidence="8" id="KW-1185">Reference proteome</keyword>
<feature type="repeat" description="ANK" evidence="3">
    <location>
        <begin position="1249"/>
        <end position="1286"/>
    </location>
</feature>
<feature type="signal peptide" evidence="6">
    <location>
        <begin position="1"/>
        <end position="21"/>
    </location>
</feature>
<evidence type="ECO:0000313" key="7">
    <source>
        <dbReference type="EMBL" id="OBR10443.1"/>
    </source>
</evidence>
<feature type="region of interest" description="Disordered" evidence="4">
    <location>
        <begin position="175"/>
        <end position="343"/>
    </location>
</feature>
<dbReference type="InterPro" id="IPR002110">
    <property type="entry name" value="Ankyrin_rpt"/>
</dbReference>
<feature type="transmembrane region" description="Helical" evidence="5">
    <location>
        <begin position="56"/>
        <end position="79"/>
    </location>
</feature>
<dbReference type="Gene3D" id="1.25.40.20">
    <property type="entry name" value="Ankyrin repeat-containing domain"/>
    <property type="match status" value="2"/>
</dbReference>
<dbReference type="PROSITE" id="PS50297">
    <property type="entry name" value="ANK_REP_REGION"/>
    <property type="match status" value="3"/>
</dbReference>
<feature type="compositionally biased region" description="Acidic residues" evidence="4">
    <location>
        <begin position="319"/>
        <end position="329"/>
    </location>
</feature>
<evidence type="ECO:0000256" key="4">
    <source>
        <dbReference type="SAM" id="MobiDB-lite"/>
    </source>
</evidence>
<feature type="compositionally biased region" description="Polar residues" evidence="4">
    <location>
        <begin position="205"/>
        <end position="224"/>
    </location>
</feature>
<keyword evidence="5" id="KW-0812">Transmembrane</keyword>
<feature type="repeat" description="ANK" evidence="3">
    <location>
        <begin position="1216"/>
        <end position="1248"/>
    </location>
</feature>
<evidence type="ECO:0000256" key="1">
    <source>
        <dbReference type="ARBA" id="ARBA00022737"/>
    </source>
</evidence>
<keyword evidence="1" id="KW-0677">Repeat</keyword>
<dbReference type="OrthoDB" id="194358at2759"/>
<evidence type="ECO:0000313" key="8">
    <source>
        <dbReference type="Proteomes" id="UP000092177"/>
    </source>
</evidence>
<evidence type="ECO:0000256" key="5">
    <source>
        <dbReference type="SAM" id="Phobius"/>
    </source>
</evidence>
<dbReference type="SMART" id="SM00248">
    <property type="entry name" value="ANK"/>
    <property type="match status" value="5"/>
</dbReference>
<sequence length="1395" mass="156260">MPPRSQWRSLFLLALLPSAQAAGGLDDFSNNLFSDLAPLLALFGERVTMQFMSQSLGWADCIALAMAPLGVITIIVSAIRVGGPMRLKAIIGRAKENTSVAEMELMSSTSREVCEMYNGESIVRCQGSAPVWEYICLVPRSTKAAHSEGANGTESMPKFVFKTLEQAVAAGLLFPEGKTQGPDGNENLRSNEEVATDSPELPVESVQNEETSPAARSTAFQRNLSRIRPWFRRGKGTLSKSPEVSLEMGGMDQQANVPRSRDDRVQRRVQPRAEGDEVFQETSHEGPEESPDADFEEDSLQDSQSSSYFHSEESSRGDSEEESDGESDEASQQNPEEAFHQNPNSIIVIRNTGLEAPNISLNLSESHSRASIRWVATMGVLLQLCVVTFFGVITYGPSYIRDDFEKDDKAALIHAFPLAAGGTVLLVTGLLLCAHVVESSTNEQQYKPSSDYRIQIYWLQQGQTVNDQIFESFATFPSSPRTSIITSRRGKDFEKEKDIKTLQFKTTIGVFISLAGFITQFVGLRAMNAAASLAQLGAVGIMTVARAMVRPGFASSFEKVKILPGYEIDWLAWKLIKELCSPKTHDTSESQSETTNSRPLDLGQTENNELGSSSKSSKDTQTEFRHSPGSWGIVTGKNSEYHPFKPSKDLPGPMRQSSTLADVRRELSKLANFRKDSSNVALNLATAMEKILTVFFPGGTGTTKCDSFLWDVKTFYEGITPNAESNETMRFQLKMVYNTELSSWKVMADDLDAVLSLWIYAINERNIEHETTQDAEDFEHLNSENDNWLRNKTHPASLRILRPVDPKMRMELVRDLRAWAPKAGRSMFYATEYIPLGSHIPRGVRFPKAFNQSRVVGFNPLSQTTSESQLAERQFQIDINSLADTWGLPQPRGGHWVIETQETLDVLYAKDLLFHFLSSAAKTLQTPLRGRTVISTPLKDITWREVFLHYQAAGASKNEYLDDIIESIINLGLGLNYEVGLSVVLTLSLEDKLPLQYPIFESLRDQKIEARKERDWKRLYIPIYYYQGLHHARPQSVFIQHLFAFLVDHAEDIEVEYSSMCAEGREDHSLYLHQTDLLEHLRALRHHGFFDQLKRLYEFQRRNMRFLKDLETQIFNTTFDAAIESSVMNKRLPSSSRTESSESLNHAFSHSSFTPLHREAMKPHGKPELWRNLDHWINQPDTFGLMPLHHALRTGNHRMVNHLVANGADVEAKDFRGHTALHFACGFGDEDTIDLIQMAGAKFDVQGSDGAFPLHVAATAGNHEALNFLVPEMLESRGISLSIWEAKDFHGRLPVHWAVLAGNTQLFSMDGPKSTTLTQYVNEADNYGWTALHLAVIHSKNDIVRELCSENWHEASCVDKEKTDAKGLTAFQLAGIKGNSEAADILRDAGARTEF</sequence>
<dbReference type="VEuPathDB" id="FungiDB:CH63R_06135"/>
<dbReference type="SUPFAM" id="SSF48403">
    <property type="entry name" value="Ankyrin repeat"/>
    <property type="match status" value="1"/>
</dbReference>
<feature type="compositionally biased region" description="Polar residues" evidence="4">
    <location>
        <begin position="589"/>
        <end position="615"/>
    </location>
</feature>